<evidence type="ECO:0000256" key="1">
    <source>
        <dbReference type="SAM" id="Phobius"/>
    </source>
</evidence>
<feature type="transmembrane region" description="Helical" evidence="1">
    <location>
        <begin position="103"/>
        <end position="123"/>
    </location>
</feature>
<organism evidence="2 3">
    <name type="scientific">Trichogramma kaykai</name>
    <dbReference type="NCBI Taxonomy" id="54128"/>
    <lineage>
        <taxon>Eukaryota</taxon>
        <taxon>Metazoa</taxon>
        <taxon>Ecdysozoa</taxon>
        <taxon>Arthropoda</taxon>
        <taxon>Hexapoda</taxon>
        <taxon>Insecta</taxon>
        <taxon>Pterygota</taxon>
        <taxon>Neoptera</taxon>
        <taxon>Endopterygota</taxon>
        <taxon>Hymenoptera</taxon>
        <taxon>Apocrita</taxon>
        <taxon>Proctotrupomorpha</taxon>
        <taxon>Chalcidoidea</taxon>
        <taxon>Trichogrammatidae</taxon>
        <taxon>Trichogramma</taxon>
    </lineage>
</organism>
<dbReference type="Proteomes" id="UP001627154">
    <property type="component" value="Unassembled WGS sequence"/>
</dbReference>
<sequence>MGCTSLEEKRRFFLGVHVYWAVSLWRPHYLSEMFQRRYTGVTPKTRNSSLAQLTVPDSSSEYCSLTCFFWSNILSLETYIQVKHQIDHNSHKLLKRKEEQIHLYYSLWAWGLPMIFTLSLWALKNEPSLPRNILKRNIHSYDCCKYCE</sequence>
<gene>
    <name evidence="2" type="ORF">TKK_012146</name>
</gene>
<keyword evidence="3" id="KW-1185">Reference proteome</keyword>
<keyword evidence="1" id="KW-1133">Transmembrane helix</keyword>
<dbReference type="AlphaFoldDB" id="A0ABD2WK40"/>
<evidence type="ECO:0000313" key="3">
    <source>
        <dbReference type="Proteomes" id="UP001627154"/>
    </source>
</evidence>
<keyword evidence="1" id="KW-0812">Transmembrane</keyword>
<dbReference type="Gene3D" id="1.20.1070.10">
    <property type="entry name" value="Rhodopsin 7-helix transmembrane proteins"/>
    <property type="match status" value="1"/>
</dbReference>
<comment type="caution">
    <text evidence="2">The sequence shown here is derived from an EMBL/GenBank/DDBJ whole genome shotgun (WGS) entry which is preliminary data.</text>
</comment>
<accession>A0ABD2WK40</accession>
<keyword evidence="1" id="KW-0472">Membrane</keyword>
<reference evidence="2 3" key="1">
    <citation type="journal article" date="2024" name="bioRxiv">
        <title>A reference genome for Trichogramma kaykai: A tiny desert-dwelling parasitoid wasp with competing sex-ratio distorters.</title>
        <authorList>
            <person name="Culotta J."/>
            <person name="Lindsey A.R."/>
        </authorList>
    </citation>
    <scope>NUCLEOTIDE SEQUENCE [LARGE SCALE GENOMIC DNA]</scope>
    <source>
        <strain evidence="2 3">KSX58</strain>
    </source>
</reference>
<protein>
    <submittedName>
        <fullName evidence="2">Uncharacterized protein</fullName>
    </submittedName>
</protein>
<name>A0ABD2WK40_9HYME</name>
<evidence type="ECO:0000313" key="2">
    <source>
        <dbReference type="EMBL" id="KAL3393473.1"/>
    </source>
</evidence>
<proteinExistence type="predicted"/>
<dbReference type="EMBL" id="JBJJXI010000097">
    <property type="protein sequence ID" value="KAL3393473.1"/>
    <property type="molecule type" value="Genomic_DNA"/>
</dbReference>